<evidence type="ECO:0000259" key="6">
    <source>
        <dbReference type="Pfam" id="PF00501"/>
    </source>
</evidence>
<dbReference type="OrthoDB" id="371752at2157"/>
<dbReference type="GO" id="GO:0003987">
    <property type="term" value="F:acetate-CoA ligase activity"/>
    <property type="evidence" value="ECO:0007669"/>
    <property type="project" value="UniProtKB-EC"/>
</dbReference>
<feature type="domain" description="Acetyl-coenzyme A synthetase N-terminal" evidence="8">
    <location>
        <begin position="40"/>
        <end position="94"/>
    </location>
</feature>
<dbReference type="Gene3D" id="3.30.300.30">
    <property type="match status" value="1"/>
</dbReference>
<protein>
    <recommendedName>
        <fullName evidence="2">acetate--CoA ligase</fullName>
        <ecNumber evidence="2">6.2.1.1</ecNumber>
    </recommendedName>
</protein>
<dbReference type="PANTHER" id="PTHR24095:SF14">
    <property type="entry name" value="ACETYL-COENZYME A SYNTHETASE 1"/>
    <property type="match status" value="1"/>
</dbReference>
<keyword evidence="4" id="KW-0547">Nucleotide-binding</keyword>
<dbReference type="AlphaFoldDB" id="A0A484I8X5"/>
<dbReference type="GeneID" id="39420339"/>
<evidence type="ECO:0000256" key="4">
    <source>
        <dbReference type="ARBA" id="ARBA00022741"/>
    </source>
</evidence>
<dbReference type="InterPro" id="IPR045851">
    <property type="entry name" value="AMP-bd_C_sf"/>
</dbReference>
<dbReference type="RefSeq" id="WP_134483129.1">
    <property type="nucleotide sequence ID" value="NZ_LR216287.1"/>
</dbReference>
<comment type="similarity">
    <text evidence="1">Belongs to the ATP-dependent AMP-binding enzyme family.</text>
</comment>
<evidence type="ECO:0000256" key="3">
    <source>
        <dbReference type="ARBA" id="ARBA00022598"/>
    </source>
</evidence>
<feature type="domain" description="AMP-binding enzyme C-terminal" evidence="7">
    <location>
        <begin position="549"/>
        <end position="630"/>
    </location>
</feature>
<dbReference type="Pfam" id="PF13193">
    <property type="entry name" value="AMP-binding_C"/>
    <property type="match status" value="1"/>
</dbReference>
<feature type="domain" description="AMP-dependent synthetase/ligase" evidence="6">
    <location>
        <begin position="97"/>
        <end position="494"/>
    </location>
</feature>
<dbReference type="InterPro" id="IPR000873">
    <property type="entry name" value="AMP-dep_synth/lig_dom"/>
</dbReference>
<sequence length="665" mass="76173">MTDNLRIPSFSLDDLPISDFTNTSNLITFMRKNNLVSLHDLLLESTKNPEWYWDRVNDDLDIKWKQRYSKVIDAQGGIPWTDWFIGGKCNIIDNIVQKNVEKNPDKIAFIFVNQYGIKEKLTFRDLEFRVRVFSMALKNIGVRKGDVIGIYLPMRSESFIAIYSISMLGAIHVPIFSGFGKLALEQRLIDSNSKFLITSKFMERRGKVIKLQDHWRDVFRNTNVKKVILVDDDDNTNSVGISSKSLDNTNIFSYNNIYDDSLNRLNKNSKLESETMDSKDPLFYLYTSGTTGKPKGTIQTHGGFSIFSAHQASYLIDLKQNDTMFWYADIGWITGQTWVVYGSPMIGACTVVFEDTLDYPTLDFWARQIENLKVTIFGAAPTAIRQFMRNEIKVSNYTFDSLRLLATTGERLNKEAWDWFFKYVGNNKCPIINLSGGTEVGGAILGTLPFLGNVPTSVGVPVPGFDVDIYNEEGESVDNGYLVIKQPWPAMTRGLLNDTDRYIKTYWSRFPNIWYHGDKVMIDKQNMWYILGRADDMIKVAGHRIDPSEIEEILTSYSEVIESAAVSIPDEVTGESVHVFCVLKDFKKTPKQIFIIKENLQELLREKIGKFLLPKEIHFVNDLPKNRAGKTLRRLLRQKLVRDEITNDDLLIVENPDSLKDICPI</sequence>
<gene>
    <name evidence="9" type="primary">acs</name>
    <name evidence="9" type="ORF">NFRAN_0861</name>
</gene>
<evidence type="ECO:0000256" key="1">
    <source>
        <dbReference type="ARBA" id="ARBA00006432"/>
    </source>
</evidence>
<dbReference type="InterPro" id="IPR042099">
    <property type="entry name" value="ANL_N_sf"/>
</dbReference>
<evidence type="ECO:0000259" key="8">
    <source>
        <dbReference type="Pfam" id="PF16177"/>
    </source>
</evidence>
<dbReference type="PROSITE" id="PS00455">
    <property type="entry name" value="AMP_BINDING"/>
    <property type="match status" value="1"/>
</dbReference>
<evidence type="ECO:0000313" key="9">
    <source>
        <dbReference type="EMBL" id="VFJ13183.1"/>
    </source>
</evidence>
<proteinExistence type="inferred from homology"/>
<evidence type="ECO:0000259" key="7">
    <source>
        <dbReference type="Pfam" id="PF13193"/>
    </source>
</evidence>
<dbReference type="InterPro" id="IPR032387">
    <property type="entry name" value="ACAS_N"/>
</dbReference>
<dbReference type="Pfam" id="PF00501">
    <property type="entry name" value="AMP-binding"/>
    <property type="match status" value="1"/>
</dbReference>
<reference evidence="9 10" key="1">
    <citation type="submission" date="2019-02" db="EMBL/GenBank/DDBJ databases">
        <authorList>
            <person name="Lehtovirta-Morley E L."/>
        </authorList>
    </citation>
    <scope>NUCLEOTIDE SEQUENCE [LARGE SCALE GENOMIC DNA]</scope>
    <source>
        <strain evidence="9">NFRAN1</strain>
    </source>
</reference>
<keyword evidence="3 9" id="KW-0436">Ligase</keyword>
<organism evidence="9 10">
    <name type="scientific">Candidatus Nitrosocosmicus franklandianus</name>
    <dbReference type="NCBI Taxonomy" id="1798806"/>
    <lineage>
        <taxon>Archaea</taxon>
        <taxon>Nitrososphaerota</taxon>
        <taxon>Nitrososphaeria</taxon>
        <taxon>Nitrososphaerales</taxon>
        <taxon>Nitrososphaeraceae</taxon>
        <taxon>Candidatus Nitrosocosmicus</taxon>
    </lineage>
</organism>
<dbReference type="Gene3D" id="3.40.50.12780">
    <property type="entry name" value="N-terminal domain of ligase-like"/>
    <property type="match status" value="1"/>
</dbReference>
<evidence type="ECO:0000256" key="5">
    <source>
        <dbReference type="ARBA" id="ARBA00022840"/>
    </source>
</evidence>
<accession>A0A484I8X5</accession>
<name>A0A484I8X5_9ARCH</name>
<dbReference type="Proteomes" id="UP000294299">
    <property type="component" value="Chromosome NFRAN"/>
</dbReference>
<keyword evidence="5" id="KW-0067">ATP-binding</keyword>
<dbReference type="EC" id="6.2.1.1" evidence="2"/>
<dbReference type="GO" id="GO:0006085">
    <property type="term" value="P:acetyl-CoA biosynthetic process"/>
    <property type="evidence" value="ECO:0007669"/>
    <property type="project" value="TreeGrafter"/>
</dbReference>
<dbReference type="KEGG" id="nfn:NFRAN_0861"/>
<dbReference type="SUPFAM" id="SSF56801">
    <property type="entry name" value="Acetyl-CoA synthetase-like"/>
    <property type="match status" value="1"/>
</dbReference>
<dbReference type="InterPro" id="IPR025110">
    <property type="entry name" value="AMP-bd_C"/>
</dbReference>
<evidence type="ECO:0000256" key="2">
    <source>
        <dbReference type="ARBA" id="ARBA00013275"/>
    </source>
</evidence>
<dbReference type="EMBL" id="LR216287">
    <property type="protein sequence ID" value="VFJ13183.1"/>
    <property type="molecule type" value="Genomic_DNA"/>
</dbReference>
<dbReference type="InterPro" id="IPR020845">
    <property type="entry name" value="AMP-binding_CS"/>
</dbReference>
<dbReference type="GO" id="GO:0005524">
    <property type="term" value="F:ATP binding"/>
    <property type="evidence" value="ECO:0007669"/>
    <property type="project" value="UniProtKB-KW"/>
</dbReference>
<keyword evidence="10" id="KW-1185">Reference proteome</keyword>
<evidence type="ECO:0000313" key="10">
    <source>
        <dbReference type="Proteomes" id="UP000294299"/>
    </source>
</evidence>
<dbReference type="Pfam" id="PF16177">
    <property type="entry name" value="ACAS_N"/>
    <property type="match status" value="1"/>
</dbReference>
<dbReference type="PANTHER" id="PTHR24095">
    <property type="entry name" value="ACETYL-COENZYME A SYNTHETASE"/>
    <property type="match status" value="1"/>
</dbReference>